<organism evidence="1 2">
    <name type="scientific">Wuchereria bancrofti</name>
    <dbReference type="NCBI Taxonomy" id="6293"/>
    <lineage>
        <taxon>Eukaryota</taxon>
        <taxon>Metazoa</taxon>
        <taxon>Ecdysozoa</taxon>
        <taxon>Nematoda</taxon>
        <taxon>Chromadorea</taxon>
        <taxon>Rhabditida</taxon>
        <taxon>Spirurina</taxon>
        <taxon>Spiruromorpha</taxon>
        <taxon>Filarioidea</taxon>
        <taxon>Onchocercidae</taxon>
        <taxon>Wuchereria</taxon>
    </lineage>
</organism>
<gene>
    <name evidence="1" type="ORF">WUBG_13174</name>
</gene>
<sequence length="50" mass="5818">MQLYSDIGRKMLAHLTFTILRAREMMYLTPMTELITAVTIAQQYLNKIPS</sequence>
<accession>J9E1A2</accession>
<name>J9E1A2_WUCBA</name>
<dbReference type="EMBL" id="ADBV01009851">
    <property type="protein sequence ID" value="EJW75918.1"/>
    <property type="molecule type" value="Genomic_DNA"/>
</dbReference>
<dbReference type="AlphaFoldDB" id="J9E1A2"/>
<protein>
    <submittedName>
        <fullName evidence="1">Uncharacterized protein</fullName>
    </submittedName>
</protein>
<dbReference type="Proteomes" id="UP000004810">
    <property type="component" value="Unassembled WGS sequence"/>
</dbReference>
<evidence type="ECO:0000313" key="1">
    <source>
        <dbReference type="EMBL" id="EJW75918.1"/>
    </source>
</evidence>
<proteinExistence type="predicted"/>
<evidence type="ECO:0000313" key="2">
    <source>
        <dbReference type="Proteomes" id="UP000004810"/>
    </source>
</evidence>
<reference evidence="2" key="1">
    <citation type="submission" date="2012-08" db="EMBL/GenBank/DDBJ databases">
        <title>The Genome Sequence of Wuchereria bancrofti.</title>
        <authorList>
            <person name="Nutman T.B."/>
            <person name="Fink D.L."/>
            <person name="Russ C."/>
            <person name="Young S."/>
            <person name="Zeng Q."/>
            <person name="Koehrsen M."/>
            <person name="Alvarado L."/>
            <person name="Berlin A."/>
            <person name="Chapman S.B."/>
            <person name="Chen Z."/>
            <person name="Freedman E."/>
            <person name="Gellesch M."/>
            <person name="Goldberg J."/>
            <person name="Griggs A."/>
            <person name="Gujja S."/>
            <person name="Heilman E.R."/>
            <person name="Heiman D."/>
            <person name="Hepburn T."/>
            <person name="Howarth C."/>
            <person name="Jen D."/>
            <person name="Larson L."/>
            <person name="Lewis B."/>
            <person name="Mehta T."/>
            <person name="Park D."/>
            <person name="Pearson M."/>
            <person name="Roberts A."/>
            <person name="Saif S."/>
            <person name="Shea T."/>
            <person name="Shenoy N."/>
            <person name="Sisk P."/>
            <person name="Stolte C."/>
            <person name="Sykes S."/>
            <person name="Walk T."/>
            <person name="White J."/>
            <person name="Yandava C."/>
            <person name="Haas B."/>
            <person name="Henn M.R."/>
            <person name="Nusbaum C."/>
            <person name="Birren B."/>
        </authorList>
    </citation>
    <scope>NUCLEOTIDE SEQUENCE [LARGE SCALE GENOMIC DNA]</scope>
    <source>
        <strain evidence="2">NA</strain>
    </source>
</reference>
<comment type="caution">
    <text evidence="1">The sequence shown here is derived from an EMBL/GenBank/DDBJ whole genome shotgun (WGS) entry which is preliminary data.</text>
</comment>